<dbReference type="Proteomes" id="UP001066276">
    <property type="component" value="Chromosome 12"/>
</dbReference>
<comment type="caution">
    <text evidence="2">The sequence shown here is derived from an EMBL/GenBank/DDBJ whole genome shotgun (WGS) entry which is preliminary data.</text>
</comment>
<name>A0AAV7KQF1_PLEWA</name>
<evidence type="ECO:0000313" key="3">
    <source>
        <dbReference type="Proteomes" id="UP001066276"/>
    </source>
</evidence>
<evidence type="ECO:0000256" key="1">
    <source>
        <dbReference type="SAM" id="MobiDB-lite"/>
    </source>
</evidence>
<sequence>MQPTVRSRPRSRSEASSQDTMESKRPGTVIVSSTCSDMKGGRGAKMGHQLQLDEFTQPREAAGALRPEVQNAEPATATPGEDAISLKDIMAAIQGVRGVLKSEPATATPLEDAISLKDIMAAIQEVRGVLKSIIDLVATEVVLTRVDFQDLGARV</sequence>
<keyword evidence="3" id="KW-1185">Reference proteome</keyword>
<dbReference type="AlphaFoldDB" id="A0AAV7KQF1"/>
<feature type="region of interest" description="Disordered" evidence="1">
    <location>
        <begin position="59"/>
        <end position="81"/>
    </location>
</feature>
<feature type="region of interest" description="Disordered" evidence="1">
    <location>
        <begin position="1"/>
        <end position="45"/>
    </location>
</feature>
<dbReference type="EMBL" id="JANPWB010000016">
    <property type="protein sequence ID" value="KAJ1081616.1"/>
    <property type="molecule type" value="Genomic_DNA"/>
</dbReference>
<gene>
    <name evidence="2" type="ORF">NDU88_001794</name>
</gene>
<proteinExistence type="predicted"/>
<evidence type="ECO:0000313" key="2">
    <source>
        <dbReference type="EMBL" id="KAJ1081616.1"/>
    </source>
</evidence>
<organism evidence="2 3">
    <name type="scientific">Pleurodeles waltl</name>
    <name type="common">Iberian ribbed newt</name>
    <dbReference type="NCBI Taxonomy" id="8319"/>
    <lineage>
        <taxon>Eukaryota</taxon>
        <taxon>Metazoa</taxon>
        <taxon>Chordata</taxon>
        <taxon>Craniata</taxon>
        <taxon>Vertebrata</taxon>
        <taxon>Euteleostomi</taxon>
        <taxon>Amphibia</taxon>
        <taxon>Batrachia</taxon>
        <taxon>Caudata</taxon>
        <taxon>Salamandroidea</taxon>
        <taxon>Salamandridae</taxon>
        <taxon>Pleurodelinae</taxon>
        <taxon>Pleurodeles</taxon>
    </lineage>
</organism>
<protein>
    <submittedName>
        <fullName evidence="2">Uncharacterized protein</fullName>
    </submittedName>
</protein>
<accession>A0AAV7KQF1</accession>
<reference evidence="2" key="1">
    <citation type="journal article" date="2022" name="bioRxiv">
        <title>Sequencing and chromosome-scale assembly of the giantPleurodeles waltlgenome.</title>
        <authorList>
            <person name="Brown T."/>
            <person name="Elewa A."/>
            <person name="Iarovenko S."/>
            <person name="Subramanian E."/>
            <person name="Araus A.J."/>
            <person name="Petzold A."/>
            <person name="Susuki M."/>
            <person name="Suzuki K.-i.T."/>
            <person name="Hayashi T."/>
            <person name="Toyoda A."/>
            <person name="Oliveira C."/>
            <person name="Osipova E."/>
            <person name="Leigh N.D."/>
            <person name="Simon A."/>
            <person name="Yun M.H."/>
        </authorList>
    </citation>
    <scope>NUCLEOTIDE SEQUENCE</scope>
    <source>
        <strain evidence="2">20211129_DDA</strain>
        <tissue evidence="2">Liver</tissue>
    </source>
</reference>